<feature type="domain" description="Acetyl-CoA hydrolase/transferase C-terminal" evidence="1">
    <location>
        <begin position="336"/>
        <end position="496"/>
    </location>
</feature>
<dbReference type="STRING" id="313367.JSE7799_02562"/>
<dbReference type="GO" id="GO:0008775">
    <property type="term" value="F:acetate CoA-transferase activity"/>
    <property type="evidence" value="ECO:0007669"/>
    <property type="project" value="InterPro"/>
</dbReference>
<dbReference type="AlphaFoldDB" id="A0A0M7BDD3"/>
<dbReference type="SUPFAM" id="SSF100950">
    <property type="entry name" value="NagB/RpiA/CoA transferase-like"/>
    <property type="match status" value="1"/>
</dbReference>
<dbReference type="Gene3D" id="3.40.1080.20">
    <property type="entry name" value="Acetyl-CoA hydrolase/transferase C-terminal domain"/>
    <property type="match status" value="1"/>
</dbReference>
<dbReference type="EMBL" id="CYPR01000167">
    <property type="protein sequence ID" value="CUH39834.1"/>
    <property type="molecule type" value="Genomic_DNA"/>
</dbReference>
<protein>
    <submittedName>
        <fullName evidence="2">Butyryl-CoA:acetate CoA-transferase</fullName>
    </submittedName>
</protein>
<keyword evidence="2" id="KW-0808">Transferase</keyword>
<dbReference type="OrthoDB" id="9801795at2"/>
<evidence type="ECO:0000259" key="1">
    <source>
        <dbReference type="Pfam" id="PF13336"/>
    </source>
</evidence>
<dbReference type="Proteomes" id="UP000049455">
    <property type="component" value="Unassembled WGS sequence"/>
</dbReference>
<dbReference type="GO" id="GO:0006083">
    <property type="term" value="P:acetate metabolic process"/>
    <property type="evidence" value="ECO:0007669"/>
    <property type="project" value="InterPro"/>
</dbReference>
<evidence type="ECO:0000313" key="2">
    <source>
        <dbReference type="EMBL" id="CUH39834.1"/>
    </source>
</evidence>
<dbReference type="Pfam" id="PF13336">
    <property type="entry name" value="AcetylCoA_hyd_C"/>
    <property type="match status" value="1"/>
</dbReference>
<dbReference type="InterPro" id="IPR037171">
    <property type="entry name" value="NagB/RpiA_transferase-like"/>
</dbReference>
<dbReference type="Gene3D" id="3.30.750.70">
    <property type="entry name" value="4-hydroxybutyrate coenzyme like domains"/>
    <property type="match status" value="1"/>
</dbReference>
<dbReference type="RefSeq" id="WP_055663977.1">
    <property type="nucleotide sequence ID" value="NZ_CYPR01000167.1"/>
</dbReference>
<name>A0A0M7BDD3_9RHOB</name>
<reference evidence="2 3" key="1">
    <citation type="submission" date="2015-09" db="EMBL/GenBank/DDBJ databases">
        <authorList>
            <person name="Jackson K.R."/>
            <person name="Lunt B.L."/>
            <person name="Fisher J.N.B."/>
            <person name="Gardner A.V."/>
            <person name="Bailey M.E."/>
            <person name="Deus L.M."/>
            <person name="Earl A.S."/>
            <person name="Gibby P.D."/>
            <person name="Hartmann K.A."/>
            <person name="Liu J.E."/>
            <person name="Manci A.M."/>
            <person name="Nielsen D.A."/>
            <person name="Solomon M.B."/>
            <person name="Breakwell D.P."/>
            <person name="Burnett S.H."/>
            <person name="Grose J.H."/>
        </authorList>
    </citation>
    <scope>NUCLEOTIDE SEQUENCE [LARGE SCALE GENOMIC DNA]</scope>
    <source>
        <strain evidence="2 3">CECT 7799</strain>
    </source>
</reference>
<dbReference type="InterPro" id="IPR026888">
    <property type="entry name" value="AcetylCoA_hyd_C"/>
</dbReference>
<proteinExistence type="predicted"/>
<dbReference type="PANTHER" id="PTHR21432">
    <property type="entry name" value="ACETYL-COA HYDROLASE-RELATED"/>
    <property type="match status" value="1"/>
</dbReference>
<gene>
    <name evidence="2" type="ORF">JSE7799_02562</name>
</gene>
<organism evidence="2 3">
    <name type="scientific">Jannaschia seosinensis</name>
    <dbReference type="NCBI Taxonomy" id="313367"/>
    <lineage>
        <taxon>Bacteria</taxon>
        <taxon>Pseudomonadati</taxon>
        <taxon>Pseudomonadota</taxon>
        <taxon>Alphaproteobacteria</taxon>
        <taxon>Rhodobacterales</taxon>
        <taxon>Roseobacteraceae</taxon>
        <taxon>Jannaschia</taxon>
    </lineage>
</organism>
<sequence length="615" mass="66946">MAEVAQKDPQIRRDAKAIAREIVERTNGDVRVATPLGLGKPVTLLNALTALALADPSIQLSIFTALTLERPEPSADLEQRFLGPAFDRLFGAYPEVLYAKHLREGTLPANIQVTEFFFQAGQWKGQAQAQQNHVSVNFSDALGILLSRKPNVVLQLVAREGDRLSHSCNADLSIDLLRLRREGRLPFVFAVETNRELPFMGGAASMPMQEANLVLDDPENAFELFSVVKRPVKDADHAIGLHVSRLVKDGGSLQIGIGSIGDAVANALLLRQDGKVAELWDRCPLPHDDFRMTGPFEEGLYAVTEMLVDAMLPLFERGVIKREVDGKAIHAAFFVGCRDFYARLRDMPADRRDKIAMVPVAFTNTLFGEEANKRTARRDARFVNSGLMATLLGAVVSDGTGDGQVISGVGGQADFVAQALALEGARSIIAIPATRTRDGETQSNIVWSYPHVTVPRQMRDIVVTEYGIADLRGRSDAEVVAAMLCVADSRFQGAQMAEAKKAGKLPDGFEIPQAHRNNLPETLRDWLKPFDLPTFPLGTDFEGVERRLLPALAKLKNARASKSELARLALLGRGDPPSHAEVEAACMARMGLEAPGSVAERATAAALRGALRETL</sequence>
<keyword evidence="3" id="KW-1185">Reference proteome</keyword>
<dbReference type="InterPro" id="IPR046433">
    <property type="entry name" value="ActCoA_hydro"/>
</dbReference>
<accession>A0A0M7BDD3</accession>
<dbReference type="InterPro" id="IPR038460">
    <property type="entry name" value="AcetylCoA_hyd_C_sf"/>
</dbReference>
<evidence type="ECO:0000313" key="3">
    <source>
        <dbReference type="Proteomes" id="UP000049455"/>
    </source>
</evidence>
<dbReference type="PANTHER" id="PTHR21432:SF20">
    <property type="entry name" value="ACETYL-COA HYDROLASE"/>
    <property type="match status" value="1"/>
</dbReference>